<evidence type="ECO:0000256" key="1">
    <source>
        <dbReference type="SAM" id="MobiDB-lite"/>
    </source>
</evidence>
<feature type="compositionally biased region" description="Polar residues" evidence="1">
    <location>
        <begin position="78"/>
        <end position="94"/>
    </location>
</feature>
<organism evidence="2">
    <name type="scientific">Fagus sylvatica</name>
    <name type="common">Beechnut</name>
    <dbReference type="NCBI Taxonomy" id="28930"/>
    <lineage>
        <taxon>Eukaryota</taxon>
        <taxon>Viridiplantae</taxon>
        <taxon>Streptophyta</taxon>
        <taxon>Embryophyta</taxon>
        <taxon>Tracheophyta</taxon>
        <taxon>Spermatophyta</taxon>
        <taxon>Magnoliopsida</taxon>
        <taxon>eudicotyledons</taxon>
        <taxon>Gunneridae</taxon>
        <taxon>Pentapetalae</taxon>
        <taxon>rosids</taxon>
        <taxon>fabids</taxon>
        <taxon>Fagales</taxon>
        <taxon>Fagaceae</taxon>
        <taxon>Fagus</taxon>
    </lineage>
</organism>
<reference evidence="2" key="1">
    <citation type="submission" date="2018-02" db="EMBL/GenBank/DDBJ databases">
        <authorList>
            <person name="Cohen D.B."/>
            <person name="Kent A.D."/>
        </authorList>
    </citation>
    <scope>NUCLEOTIDE SEQUENCE</scope>
</reference>
<protein>
    <submittedName>
        <fullName evidence="2">Uncharacterized protein</fullName>
    </submittedName>
</protein>
<feature type="region of interest" description="Disordered" evidence="1">
    <location>
        <begin position="8"/>
        <end position="28"/>
    </location>
</feature>
<gene>
    <name evidence="2" type="ORF">FSB_LOCUS20785</name>
</gene>
<dbReference type="EMBL" id="OIVN01001343">
    <property type="protein sequence ID" value="SPC92903.1"/>
    <property type="molecule type" value="Genomic_DNA"/>
</dbReference>
<dbReference type="AlphaFoldDB" id="A0A2N9G067"/>
<evidence type="ECO:0000313" key="2">
    <source>
        <dbReference type="EMBL" id="SPC92903.1"/>
    </source>
</evidence>
<feature type="region of interest" description="Disordered" evidence="1">
    <location>
        <begin position="54"/>
        <end position="94"/>
    </location>
</feature>
<proteinExistence type="predicted"/>
<accession>A0A2N9G067</accession>
<feature type="compositionally biased region" description="Polar residues" evidence="1">
    <location>
        <begin position="16"/>
        <end position="26"/>
    </location>
</feature>
<sequence length="94" mass="10256">MARLLRVEVDRLPPVSTATDPPSTATDRLPSLLSAFLLLRLVCDWTRDGEIDASRLDAARPEQLSSTRRRLTPGRLDLSSTPHAGLDPSSTPHA</sequence>
<name>A0A2N9G067_FAGSY</name>